<dbReference type="AlphaFoldDB" id="A0A0S2DZQ9"/>
<feature type="compositionally biased region" description="Basic residues" evidence="1">
    <location>
        <begin position="9"/>
        <end position="21"/>
    </location>
</feature>
<evidence type="ECO:0000256" key="1">
    <source>
        <dbReference type="SAM" id="MobiDB-lite"/>
    </source>
</evidence>
<accession>A0A0S2DZQ9</accession>
<keyword evidence="3" id="KW-1185">Reference proteome</keyword>
<gene>
    <name evidence="2" type="ORF">LA76x_1796</name>
</gene>
<organism evidence="2 3">
    <name type="scientific">Lysobacter antibioticus</name>
    <dbReference type="NCBI Taxonomy" id="84531"/>
    <lineage>
        <taxon>Bacteria</taxon>
        <taxon>Pseudomonadati</taxon>
        <taxon>Pseudomonadota</taxon>
        <taxon>Gammaproteobacteria</taxon>
        <taxon>Lysobacterales</taxon>
        <taxon>Lysobacteraceae</taxon>
        <taxon>Lysobacter</taxon>
    </lineage>
</organism>
<dbReference type="KEGG" id="lab:LA76x_1796"/>
<protein>
    <submittedName>
        <fullName evidence="2">Uncharacterized protein</fullName>
    </submittedName>
</protein>
<dbReference type="EMBL" id="CP011129">
    <property type="protein sequence ID" value="ALN79948.1"/>
    <property type="molecule type" value="Genomic_DNA"/>
</dbReference>
<dbReference type="PATRIC" id="fig|84531.7.peg.3158"/>
<dbReference type="Proteomes" id="UP000060787">
    <property type="component" value="Chromosome"/>
</dbReference>
<sequence>MRGLSSFRPRPKASSHGRPVRLHGWTLAVAAALPPSAISHTHTT</sequence>
<feature type="region of interest" description="Disordered" evidence="1">
    <location>
        <begin position="1"/>
        <end position="21"/>
    </location>
</feature>
<evidence type="ECO:0000313" key="3">
    <source>
        <dbReference type="Proteomes" id="UP000060787"/>
    </source>
</evidence>
<evidence type="ECO:0000313" key="2">
    <source>
        <dbReference type="EMBL" id="ALN79948.1"/>
    </source>
</evidence>
<reference evidence="2 3" key="1">
    <citation type="journal article" date="2015" name="BMC Genomics">
        <title>Comparative genomics and metabolic profiling of the genus Lysobacter.</title>
        <authorList>
            <person name="de Bruijn I."/>
            <person name="Cheng X."/>
            <person name="de Jager V."/>
            <person name="Exposito R.G."/>
            <person name="Watrous J."/>
            <person name="Patel N."/>
            <person name="Postma J."/>
            <person name="Dorrestein P.C."/>
            <person name="Kobayashi D."/>
            <person name="Raaijmakers J.M."/>
        </authorList>
    </citation>
    <scope>NUCLEOTIDE SEQUENCE [LARGE SCALE GENOMIC DNA]</scope>
    <source>
        <strain evidence="2 3">76</strain>
    </source>
</reference>
<dbReference type="KEGG" id="laq:GLA29479_3230"/>
<proteinExistence type="predicted"/>
<name>A0A0S2DZQ9_LYSAN</name>